<protein>
    <submittedName>
        <fullName evidence="2">Acyl carrier protein</fullName>
    </submittedName>
</protein>
<dbReference type="Gene3D" id="1.10.1200.10">
    <property type="entry name" value="ACP-like"/>
    <property type="match status" value="1"/>
</dbReference>
<dbReference type="InterPro" id="IPR009081">
    <property type="entry name" value="PP-bd_ACP"/>
</dbReference>
<dbReference type="PROSITE" id="PS50075">
    <property type="entry name" value="CARRIER"/>
    <property type="match status" value="1"/>
</dbReference>
<feature type="domain" description="Carrier" evidence="1">
    <location>
        <begin position="8"/>
        <end position="86"/>
    </location>
</feature>
<dbReference type="InterPro" id="IPR036736">
    <property type="entry name" value="ACP-like_sf"/>
</dbReference>
<gene>
    <name evidence="2" type="ORF">FHS42_006086</name>
</gene>
<accession>A0A7W9QFD3</accession>
<evidence type="ECO:0000313" key="2">
    <source>
        <dbReference type="EMBL" id="MBB5938994.1"/>
    </source>
</evidence>
<reference evidence="2 3" key="1">
    <citation type="submission" date="2020-08" db="EMBL/GenBank/DDBJ databases">
        <title>Genomic Encyclopedia of Type Strains, Phase III (KMG-III): the genomes of soil and plant-associated and newly described type strains.</title>
        <authorList>
            <person name="Whitman W."/>
        </authorList>
    </citation>
    <scope>NUCLEOTIDE SEQUENCE [LARGE SCALE GENOMIC DNA]</scope>
    <source>
        <strain evidence="2 3">CECT 8305</strain>
    </source>
</reference>
<evidence type="ECO:0000313" key="3">
    <source>
        <dbReference type="Proteomes" id="UP000588098"/>
    </source>
</evidence>
<keyword evidence="3" id="KW-1185">Reference proteome</keyword>
<dbReference type="EMBL" id="JACHJL010000020">
    <property type="protein sequence ID" value="MBB5938994.1"/>
    <property type="molecule type" value="Genomic_DNA"/>
</dbReference>
<comment type="caution">
    <text evidence="2">The sequence shown here is derived from an EMBL/GenBank/DDBJ whole genome shotgun (WGS) entry which is preliminary data.</text>
</comment>
<sequence>MTDIQQTATYNQVRTRIREHVLALVGLPDIADDQPLITDHVMDSIAAVQMVAFVEGAFGLQVEDEDLELRHFDTIDGLVGLVTGKLGLR</sequence>
<dbReference type="Pfam" id="PF00550">
    <property type="entry name" value="PP-binding"/>
    <property type="match status" value="1"/>
</dbReference>
<dbReference type="RefSeq" id="WP_184577360.1">
    <property type="nucleotide sequence ID" value="NZ_JACHJL010000020.1"/>
</dbReference>
<dbReference type="SUPFAM" id="SSF47336">
    <property type="entry name" value="ACP-like"/>
    <property type="match status" value="1"/>
</dbReference>
<proteinExistence type="predicted"/>
<dbReference type="AlphaFoldDB" id="A0A7W9QFD3"/>
<evidence type="ECO:0000259" key="1">
    <source>
        <dbReference type="PROSITE" id="PS50075"/>
    </source>
</evidence>
<organism evidence="2 3">
    <name type="scientific">Streptomyces zagrosensis</name>
    <dbReference type="NCBI Taxonomy" id="1042984"/>
    <lineage>
        <taxon>Bacteria</taxon>
        <taxon>Bacillati</taxon>
        <taxon>Actinomycetota</taxon>
        <taxon>Actinomycetes</taxon>
        <taxon>Kitasatosporales</taxon>
        <taxon>Streptomycetaceae</taxon>
        <taxon>Streptomyces</taxon>
    </lineage>
</organism>
<name>A0A7W9QFD3_9ACTN</name>
<dbReference type="Proteomes" id="UP000588098">
    <property type="component" value="Unassembled WGS sequence"/>
</dbReference>